<dbReference type="Gene3D" id="3.90.960.10">
    <property type="entry name" value="YbaK/aminoacyl-tRNA synthetase-associated domain"/>
    <property type="match status" value="1"/>
</dbReference>
<dbReference type="EMBL" id="BMVW01000003">
    <property type="protein sequence ID" value="GGZ03729.1"/>
    <property type="molecule type" value="Genomic_DNA"/>
</dbReference>
<keyword evidence="3" id="KW-1185">Reference proteome</keyword>
<protein>
    <submittedName>
        <fullName evidence="2">Uncharacterized protein</fullName>
    </submittedName>
</protein>
<sequence length="116" mass="13010">MGRNHLANDIKLPVDRPGRVRAVAERTEAGFRLIDHPPEGHTERASRLRRHPLAQAAKCIVVRVARGRRSRRYVLAVVPGDRRVKPPRAGGRGRDGPTHHRRPGPHRGLGADQQDR</sequence>
<accession>A0A918UG92</accession>
<feature type="region of interest" description="Disordered" evidence="1">
    <location>
        <begin position="78"/>
        <end position="116"/>
    </location>
</feature>
<gene>
    <name evidence="2" type="ORF">GCM10010365_23280</name>
</gene>
<reference evidence="2" key="2">
    <citation type="submission" date="2020-09" db="EMBL/GenBank/DDBJ databases">
        <authorList>
            <person name="Sun Q."/>
            <person name="Ohkuma M."/>
        </authorList>
    </citation>
    <scope>NUCLEOTIDE SEQUENCE</scope>
    <source>
        <strain evidence="2">JCM 4815</strain>
    </source>
</reference>
<dbReference type="AlphaFoldDB" id="A0A918UG92"/>
<evidence type="ECO:0000256" key="1">
    <source>
        <dbReference type="SAM" id="MobiDB-lite"/>
    </source>
</evidence>
<comment type="caution">
    <text evidence="2">The sequence shown here is derived from an EMBL/GenBank/DDBJ whole genome shotgun (WGS) entry which is preliminary data.</text>
</comment>
<dbReference type="Proteomes" id="UP000622166">
    <property type="component" value="Unassembled WGS sequence"/>
</dbReference>
<proteinExistence type="predicted"/>
<evidence type="ECO:0000313" key="3">
    <source>
        <dbReference type="Proteomes" id="UP000622166"/>
    </source>
</evidence>
<dbReference type="SUPFAM" id="SSF55826">
    <property type="entry name" value="YbaK/ProRS associated domain"/>
    <property type="match status" value="1"/>
</dbReference>
<organism evidence="2 3">
    <name type="scientific">Streptomyces poonensis</name>
    <dbReference type="NCBI Taxonomy" id="68255"/>
    <lineage>
        <taxon>Bacteria</taxon>
        <taxon>Bacillati</taxon>
        <taxon>Actinomycetota</taxon>
        <taxon>Actinomycetes</taxon>
        <taxon>Kitasatosporales</taxon>
        <taxon>Streptomycetaceae</taxon>
        <taxon>Streptomyces</taxon>
    </lineage>
</organism>
<reference evidence="2" key="1">
    <citation type="journal article" date="2014" name="Int. J. Syst. Evol. Microbiol.">
        <title>Complete genome sequence of Corynebacterium casei LMG S-19264T (=DSM 44701T), isolated from a smear-ripened cheese.</title>
        <authorList>
            <consortium name="US DOE Joint Genome Institute (JGI-PGF)"/>
            <person name="Walter F."/>
            <person name="Albersmeier A."/>
            <person name="Kalinowski J."/>
            <person name="Ruckert C."/>
        </authorList>
    </citation>
    <scope>NUCLEOTIDE SEQUENCE</scope>
    <source>
        <strain evidence="2">JCM 4815</strain>
    </source>
</reference>
<name>A0A918UG92_9ACTN</name>
<dbReference type="InterPro" id="IPR036754">
    <property type="entry name" value="YbaK/aa-tRNA-synt-asso_dom_sf"/>
</dbReference>
<dbReference type="GO" id="GO:0002161">
    <property type="term" value="F:aminoacyl-tRNA deacylase activity"/>
    <property type="evidence" value="ECO:0007669"/>
    <property type="project" value="InterPro"/>
</dbReference>
<evidence type="ECO:0000313" key="2">
    <source>
        <dbReference type="EMBL" id="GGZ03729.1"/>
    </source>
</evidence>